<dbReference type="Gene3D" id="3.40.50.720">
    <property type="entry name" value="NAD(P)-binding Rossmann-like Domain"/>
    <property type="match status" value="1"/>
</dbReference>
<reference evidence="6 7" key="1">
    <citation type="submission" date="2021-01" db="EMBL/GenBank/DDBJ databases">
        <title>Whole genome shotgun sequence of Actinoplanes durhamensis NBRC 14914.</title>
        <authorList>
            <person name="Komaki H."/>
            <person name="Tamura T."/>
        </authorList>
    </citation>
    <scope>NUCLEOTIDE SEQUENCE [LARGE SCALE GENOMIC DNA]</scope>
    <source>
        <strain evidence="6 7">NBRC 14914</strain>
    </source>
</reference>
<evidence type="ECO:0000256" key="2">
    <source>
        <dbReference type="ARBA" id="ARBA00022723"/>
    </source>
</evidence>
<organism evidence="6 7">
    <name type="scientific">Paractinoplanes durhamensis</name>
    <dbReference type="NCBI Taxonomy" id="113563"/>
    <lineage>
        <taxon>Bacteria</taxon>
        <taxon>Bacillati</taxon>
        <taxon>Actinomycetota</taxon>
        <taxon>Actinomycetes</taxon>
        <taxon>Micromonosporales</taxon>
        <taxon>Micromonosporaceae</taxon>
        <taxon>Paractinoplanes</taxon>
    </lineage>
</organism>
<evidence type="ECO:0000313" key="6">
    <source>
        <dbReference type="EMBL" id="GIE07869.1"/>
    </source>
</evidence>
<dbReference type="InterPro" id="IPR011032">
    <property type="entry name" value="GroES-like_sf"/>
</dbReference>
<proteinExistence type="predicted"/>
<keyword evidence="3" id="KW-0862">Zinc</keyword>
<dbReference type="Pfam" id="PF08240">
    <property type="entry name" value="ADH_N"/>
    <property type="match status" value="1"/>
</dbReference>
<evidence type="ECO:0000256" key="3">
    <source>
        <dbReference type="ARBA" id="ARBA00022833"/>
    </source>
</evidence>
<dbReference type="Pfam" id="PF00107">
    <property type="entry name" value="ADH_zinc_N"/>
    <property type="match status" value="1"/>
</dbReference>
<dbReference type="EMBL" id="BOML01000092">
    <property type="protein sequence ID" value="GIE07869.1"/>
    <property type="molecule type" value="Genomic_DNA"/>
</dbReference>
<evidence type="ECO:0000313" key="7">
    <source>
        <dbReference type="Proteomes" id="UP000637628"/>
    </source>
</evidence>
<keyword evidence="4" id="KW-0560">Oxidoreductase</keyword>
<dbReference type="SMART" id="SM00829">
    <property type="entry name" value="PKS_ER"/>
    <property type="match status" value="1"/>
</dbReference>
<protein>
    <submittedName>
        <fullName evidence="6">Alcohol dehydrogenase</fullName>
    </submittedName>
</protein>
<dbReference type="InterPro" id="IPR020843">
    <property type="entry name" value="ER"/>
</dbReference>
<keyword evidence="7" id="KW-1185">Reference proteome</keyword>
<dbReference type="CDD" id="cd08231">
    <property type="entry name" value="MDR_TM0436_like"/>
    <property type="match status" value="1"/>
</dbReference>
<keyword evidence="2" id="KW-0479">Metal-binding</keyword>
<accession>A0ABQ3ZDF5</accession>
<evidence type="ECO:0000256" key="4">
    <source>
        <dbReference type="ARBA" id="ARBA00023002"/>
    </source>
</evidence>
<dbReference type="SUPFAM" id="SSF50129">
    <property type="entry name" value="GroES-like"/>
    <property type="match status" value="1"/>
</dbReference>
<dbReference type="PANTHER" id="PTHR43401">
    <property type="entry name" value="L-THREONINE 3-DEHYDROGENASE"/>
    <property type="match status" value="1"/>
</dbReference>
<dbReference type="Gene3D" id="3.90.180.10">
    <property type="entry name" value="Medium-chain alcohol dehydrogenases, catalytic domain"/>
    <property type="match status" value="1"/>
</dbReference>
<dbReference type="InterPro" id="IPR013149">
    <property type="entry name" value="ADH-like_C"/>
</dbReference>
<sequence>MTAATGAVLPGPREPVELRTFAVPEPATGDLVVRVSYGGICGTDLHLQDGHLAIPTPLVLGHEGLGIVHQLGAGVTHDAAGRPLRPGDRVMWASSISCGECRACRVHREPTLCVNRQTCGVNRPVSVEPAISGSWAEYIYLRAGTTVVVLPEATDSLAAMAFACAGPTVMHALERRPVSAGETVVVQGSGPVGLAAAAVAQLSGAASVTILGGPANRLELARRCGIGDHHLDVIEPGDRTRVFESAMELTAGGAGADLVIECAGVPEAVTEGIRLVRRGGDYLVIGQYTDSGDTVFNPHQIVYRQLRILGSWAFTGAHLMSYIDLLPALSERFDLARLVTAFPLAEVKQAMRCVKNGSHLKVVLDAR</sequence>
<comment type="cofactor">
    <cofactor evidence="1">
        <name>Zn(2+)</name>
        <dbReference type="ChEBI" id="CHEBI:29105"/>
    </cofactor>
</comment>
<dbReference type="InterPro" id="IPR036291">
    <property type="entry name" value="NAD(P)-bd_dom_sf"/>
</dbReference>
<dbReference type="InterPro" id="IPR013154">
    <property type="entry name" value="ADH-like_N"/>
</dbReference>
<dbReference type="PANTHER" id="PTHR43401:SF2">
    <property type="entry name" value="L-THREONINE 3-DEHYDROGENASE"/>
    <property type="match status" value="1"/>
</dbReference>
<evidence type="ECO:0000256" key="1">
    <source>
        <dbReference type="ARBA" id="ARBA00001947"/>
    </source>
</evidence>
<comment type="caution">
    <text evidence="6">The sequence shown here is derived from an EMBL/GenBank/DDBJ whole genome shotgun (WGS) entry which is preliminary data.</text>
</comment>
<dbReference type="InterPro" id="IPR050129">
    <property type="entry name" value="Zn_alcohol_dh"/>
</dbReference>
<feature type="domain" description="Enoyl reductase (ER)" evidence="5">
    <location>
        <begin position="11"/>
        <end position="364"/>
    </location>
</feature>
<dbReference type="SUPFAM" id="SSF51735">
    <property type="entry name" value="NAD(P)-binding Rossmann-fold domains"/>
    <property type="match status" value="1"/>
</dbReference>
<dbReference type="RefSeq" id="WP_275414789.1">
    <property type="nucleotide sequence ID" value="NZ_BAAATX010000053.1"/>
</dbReference>
<gene>
    <name evidence="6" type="ORF">Adu01nite_92190</name>
</gene>
<name>A0ABQ3ZDF5_9ACTN</name>
<dbReference type="Proteomes" id="UP000637628">
    <property type="component" value="Unassembled WGS sequence"/>
</dbReference>
<evidence type="ECO:0000259" key="5">
    <source>
        <dbReference type="SMART" id="SM00829"/>
    </source>
</evidence>